<evidence type="ECO:0000256" key="1">
    <source>
        <dbReference type="SAM" id="Coils"/>
    </source>
</evidence>
<feature type="compositionally biased region" description="Basic and acidic residues" evidence="2">
    <location>
        <begin position="1124"/>
        <end position="1134"/>
    </location>
</feature>
<dbReference type="SUPFAM" id="SSF50729">
    <property type="entry name" value="PH domain-like"/>
    <property type="match status" value="2"/>
</dbReference>
<feature type="coiled-coil region" evidence="1">
    <location>
        <begin position="1905"/>
        <end position="1967"/>
    </location>
</feature>
<dbReference type="Proteomes" id="UP001372834">
    <property type="component" value="Unassembled WGS sequence"/>
</dbReference>
<dbReference type="PANTHER" id="PTHR17271">
    <property type="entry name" value="PLECKSTRIN HOMOLOGY PH DOMAIN-CONTAINING PROTEIN"/>
    <property type="match status" value="1"/>
</dbReference>
<comment type="caution">
    <text evidence="4">The sequence shown here is derived from an EMBL/GenBank/DDBJ whole genome shotgun (WGS) entry which is preliminary data.</text>
</comment>
<dbReference type="CDD" id="cd01236">
    <property type="entry name" value="PH_RIP"/>
    <property type="match status" value="1"/>
</dbReference>
<feature type="coiled-coil region" evidence="1">
    <location>
        <begin position="1502"/>
        <end position="1564"/>
    </location>
</feature>
<feature type="compositionally biased region" description="Basic and acidic residues" evidence="2">
    <location>
        <begin position="374"/>
        <end position="404"/>
    </location>
</feature>
<evidence type="ECO:0000259" key="3">
    <source>
        <dbReference type="PROSITE" id="PS50003"/>
    </source>
</evidence>
<protein>
    <recommendedName>
        <fullName evidence="3">PH domain-containing protein</fullName>
    </recommendedName>
</protein>
<evidence type="ECO:0000313" key="5">
    <source>
        <dbReference type="Proteomes" id="UP001372834"/>
    </source>
</evidence>
<sequence>MSSFERMSSNLMRAECRKFTPNIFNKTKCTNCFRQKEEHTAEALESNRAARKISKCGYLFVAPGWDFSNPINRTKRWQRRWFVLYDDGELSYSLDEHPDTVPQASIDMNKVAEVTDAEEMTGNAFSIAITTSDGVHFVKGTCREEAKWWKDVLSVYPRSKGRHKRNATFPGTQTSSLLQQASLSCRSSHESRPRFNSVHTDTAVRLQTPSPQWLTVEDEIYPTRDITITVDRTDGKAPSETKTDYSSDSHSDTGKSYRNHHQGSSFSPPTRDKVISEERVKARKMLSREKRNIKLEKEMFREHGNDERFRDEVAPLGSNPRINQDITNIIMDGTSNKNDVARRLIFESEKSKREEKLKDIADSLTKPRPRRRVQKELTSMERRSLNQIKPTRDGECSDEEKGLDANDTTSESGKNEIVRGDPDGCGLDLSLHRYSPSSELRVDLPAEDLLNIKKGWLLKQGSGKEWAKHWFVLRGVALMYYRDPNAEDKGILDGVMDLSSVNNVVDIQVQRNYGFQAMCWDDKRYVLSAATAGIRSNWMAAIRKAAGLIEPFDMPSMNLSEKPKREADVTRLEGKNSPAYFDSSHSSSRNTYLDSGSQRNGGSSQFTDSSRLQVAQFDNSPNLSLNITRSPSCQFVERYLRKSPSGHFAERSGVKRSSSAQSLLPDFYKAQTEGEYRMLNSKESETWNKGPTPLPPSPPLNRTPISKVKERAKSQTTRSRVYNKRSKSSPPSSRKNTMDVGTSDETTTYEEKRDESIKRSTILDKVDRHVKEIDELKGQLSLALCERSTAEKELSRLKQRKSEANQQVEELLRSLKLAEDELKSKTQELENFENLKQRYSALVQEHEGMLKSWRESAINDGWREMYQRLKDEYVGDKESWEMKLADVTSMLHVATERCDMLARELSSSEETVEALKAELTNLSERLMRGLEENEGLYGRMRELEGRCLSSSRERGRSVDSLSDLTNIDLDIDLDTLDKERIIEEYEELKGRFEKAIQEIRAMKKELRESHANYDDLELTVINLRQDSKRREETGKAQAALMASRIEDLTLKLSASEKQSRLLKQKATKSESREKRRSLSLKGKESFTIGKETEEKLAELEAKINALQSGNSTSSIVIKTAAPPAEKENSKDLKRSRLRRKSLESVAGSEPMRILVRMFSLERKITKAAKSLDNRFSDSQSEENEFHEENEDMSKVAEKLQECKLMLASTKAGGQTSALKALSTLETRLSELEGLVSRCAIQRPDTPKSEVGHCGSSEEFVINKFENLLKSKIAELRNRREQLLKNNELTEEAKLKLTAEKLAYESVLIKKIREAVEESCGDGQIWSKRVELSEIQEMKALIVLIIRKINGEKINVMGNTMNGLSKTMAETLHLEGELMENCTKGVKTLLESSEATADYDSLLEHQRTMVTMVDAYKRKKLEEIASSLALETLHTPEENEKTRKSDSKDDRRIREAWSLAQEALNHELTQTEISHIAMRCLLMSESRMGKEQEGRLTLLAEKYKRQEDYLQNVEELLRHLIDRSVNELTNEYEKTLKNLRTKKVVKNTENQKEESKKYKKAMEDLFSVLVQMTIVNARISTLVNGTRTDVLDASKQRPVVRGVSLKSHLTDLDLETRFIYFYQKFSAECLQMTGRAEFYTKDMAAVVKALDTSAEQVKSLREVLRLPESTTESPDGTIQEKCARLSGELEKILSSTRGEFFCRQCCLLQEALHSVENRYDEQIGIIKLCHEKEMKDLRGELESQKNSLVCQHEQEQAQLMERTRRLEKRLGSLDAEYSQQMDNLRTAYHKTISADLGGKEESTEDSIRQRYQAEIEHLRTLCEKGLSAVDNSHRRIIAELEEKHRQELAAAAAEKEQALAEETQATLAALDAMRKAHETEVQKEINKFKAEFLKKMQSNHDIGALHKEHQAEMDEIKKEILFLSEKYSVKCVESASLEEQLSHVSKQLSQAQEHIVQLNARNKQLRAHLMSGTEDSVD</sequence>
<feature type="compositionally biased region" description="Basic and acidic residues" evidence="2">
    <location>
        <begin position="1433"/>
        <end position="1450"/>
    </location>
</feature>
<organism evidence="4 5">
    <name type="scientific">Polyplax serrata</name>
    <name type="common">Common mouse louse</name>
    <dbReference type="NCBI Taxonomy" id="468196"/>
    <lineage>
        <taxon>Eukaryota</taxon>
        <taxon>Metazoa</taxon>
        <taxon>Ecdysozoa</taxon>
        <taxon>Arthropoda</taxon>
        <taxon>Hexapoda</taxon>
        <taxon>Insecta</taxon>
        <taxon>Pterygota</taxon>
        <taxon>Neoptera</taxon>
        <taxon>Paraneoptera</taxon>
        <taxon>Psocodea</taxon>
        <taxon>Troctomorpha</taxon>
        <taxon>Phthiraptera</taxon>
        <taxon>Anoplura</taxon>
        <taxon>Polyplacidae</taxon>
        <taxon>Polyplax</taxon>
    </lineage>
</organism>
<dbReference type="EMBL" id="JAWJWE010000037">
    <property type="protein sequence ID" value="KAK6625223.1"/>
    <property type="molecule type" value="Genomic_DNA"/>
</dbReference>
<dbReference type="SMART" id="SM00233">
    <property type="entry name" value="PH"/>
    <property type="match status" value="2"/>
</dbReference>
<feature type="region of interest" description="Disordered" evidence="2">
    <location>
        <begin position="229"/>
        <end position="272"/>
    </location>
</feature>
<dbReference type="InterPro" id="IPR011993">
    <property type="entry name" value="PH-like_dom_sf"/>
</dbReference>
<feature type="region of interest" description="Disordered" evidence="2">
    <location>
        <begin position="1431"/>
        <end position="1450"/>
    </location>
</feature>
<feature type="coiled-coil region" evidence="1">
    <location>
        <begin position="978"/>
        <end position="1019"/>
    </location>
</feature>
<evidence type="ECO:0000313" key="4">
    <source>
        <dbReference type="EMBL" id="KAK6625223.1"/>
    </source>
</evidence>
<feature type="region of interest" description="Disordered" evidence="2">
    <location>
        <begin position="160"/>
        <end position="202"/>
    </location>
</feature>
<feature type="compositionally biased region" description="Basic and acidic residues" evidence="2">
    <location>
        <begin position="561"/>
        <end position="574"/>
    </location>
</feature>
<feature type="region of interest" description="Disordered" evidence="2">
    <location>
        <begin position="557"/>
        <end position="608"/>
    </location>
</feature>
<reference evidence="4 5" key="1">
    <citation type="submission" date="2023-10" db="EMBL/GenBank/DDBJ databases">
        <title>Genomes of two closely related lineages of the louse Polyplax serrata with different host specificities.</title>
        <authorList>
            <person name="Martinu J."/>
            <person name="Tarabai H."/>
            <person name="Stefka J."/>
            <person name="Hypsa V."/>
        </authorList>
    </citation>
    <scope>NUCLEOTIDE SEQUENCE [LARGE SCALE GENOMIC DNA]</scope>
    <source>
        <strain evidence="4">HR10_N</strain>
    </source>
</reference>
<feature type="domain" description="PH" evidence="3">
    <location>
        <begin position="450"/>
        <end position="547"/>
    </location>
</feature>
<keyword evidence="1" id="KW-0175">Coiled coil</keyword>
<dbReference type="Pfam" id="PF00169">
    <property type="entry name" value="PH"/>
    <property type="match status" value="2"/>
</dbReference>
<dbReference type="Gene3D" id="2.30.29.30">
    <property type="entry name" value="Pleckstrin-homology domain (PH domain)/Phosphotyrosine-binding domain (PTB)"/>
    <property type="match status" value="2"/>
</dbReference>
<dbReference type="InterPro" id="IPR052223">
    <property type="entry name" value="Actin_Cytoskeleton_Reg"/>
</dbReference>
<feature type="compositionally biased region" description="Basic and acidic residues" evidence="2">
    <location>
        <begin position="231"/>
        <end position="255"/>
    </location>
</feature>
<feature type="compositionally biased region" description="Polar residues" evidence="2">
    <location>
        <begin position="583"/>
        <end position="608"/>
    </location>
</feature>
<feature type="region of interest" description="Disordered" evidence="2">
    <location>
        <begin position="351"/>
        <end position="421"/>
    </location>
</feature>
<feature type="compositionally biased region" description="Pro residues" evidence="2">
    <location>
        <begin position="692"/>
        <end position="701"/>
    </location>
</feature>
<feature type="coiled-coil region" evidence="1">
    <location>
        <begin position="1836"/>
        <end position="1879"/>
    </location>
</feature>
<feature type="compositionally biased region" description="Basic and acidic residues" evidence="2">
    <location>
        <begin position="351"/>
        <end position="361"/>
    </location>
</feature>
<accession>A0AAN8S1I9</accession>
<feature type="domain" description="PH" evidence="3">
    <location>
        <begin position="52"/>
        <end position="158"/>
    </location>
</feature>
<dbReference type="GO" id="GO:0051015">
    <property type="term" value="F:actin filament binding"/>
    <property type="evidence" value="ECO:0007669"/>
    <property type="project" value="TreeGrafter"/>
</dbReference>
<gene>
    <name evidence="4" type="ORF">RUM43_005514</name>
</gene>
<dbReference type="InterPro" id="IPR001849">
    <property type="entry name" value="PH_domain"/>
</dbReference>
<dbReference type="PANTHER" id="PTHR17271:SF1">
    <property type="entry name" value="PROTEIN OUTSPREAD"/>
    <property type="match status" value="1"/>
</dbReference>
<feature type="region of interest" description="Disordered" evidence="2">
    <location>
        <begin position="681"/>
        <end position="754"/>
    </location>
</feature>
<name>A0AAN8S1I9_POLSC</name>
<feature type="coiled-coil region" evidence="1">
    <location>
        <begin position="773"/>
        <end position="849"/>
    </location>
</feature>
<feature type="region of interest" description="Disordered" evidence="2">
    <location>
        <begin position="1114"/>
        <end position="1136"/>
    </location>
</feature>
<dbReference type="GO" id="GO:0015629">
    <property type="term" value="C:actin cytoskeleton"/>
    <property type="evidence" value="ECO:0007669"/>
    <property type="project" value="TreeGrafter"/>
</dbReference>
<feature type="coiled-coil region" evidence="1">
    <location>
        <begin position="1261"/>
        <end position="1299"/>
    </location>
</feature>
<dbReference type="CDD" id="cd13275">
    <property type="entry name" value="PH_M-RIP"/>
    <property type="match status" value="1"/>
</dbReference>
<dbReference type="InterPro" id="IPR039597">
    <property type="entry name" value="M-RIP_PH"/>
</dbReference>
<proteinExistence type="predicted"/>
<feature type="region of interest" description="Disordered" evidence="2">
    <location>
        <begin position="1059"/>
        <end position="1082"/>
    </location>
</feature>
<feature type="coiled-coil region" evidence="1">
    <location>
        <begin position="898"/>
        <end position="932"/>
    </location>
</feature>
<feature type="compositionally biased region" description="Low complexity" evidence="2">
    <location>
        <begin position="173"/>
        <end position="186"/>
    </location>
</feature>
<evidence type="ECO:0000256" key="2">
    <source>
        <dbReference type="SAM" id="MobiDB-lite"/>
    </source>
</evidence>
<dbReference type="PROSITE" id="PS50003">
    <property type="entry name" value="PH_DOMAIN"/>
    <property type="match status" value="2"/>
</dbReference>